<gene>
    <name evidence="1" type="ordered locus">PBPRB1255</name>
</gene>
<proteinExistence type="predicted"/>
<dbReference type="AlphaFoldDB" id="Q6LHV4"/>
<reference evidence="2" key="1">
    <citation type="journal article" date="2005" name="Science">
        <title>Life at depth: Photobacterium profundum genome sequence and expression analysis.</title>
        <authorList>
            <person name="Vezzi A."/>
            <person name="Campanaro S."/>
            <person name="D'Angelo M."/>
            <person name="Simonato F."/>
            <person name="Vitulo N."/>
            <person name="Lauro F.M."/>
            <person name="Cestaro A."/>
            <person name="Malacrida G."/>
            <person name="Simionati B."/>
            <person name="Cannata N."/>
            <person name="Romualdi C."/>
            <person name="Bartlett D.H."/>
            <person name="Valle G."/>
        </authorList>
    </citation>
    <scope>NUCLEOTIDE SEQUENCE [LARGE SCALE GENOMIC DNA]</scope>
    <source>
        <strain evidence="2">ATCC BAA-1253 / SS9</strain>
    </source>
</reference>
<accession>Q6LHV4</accession>
<dbReference type="eggNOG" id="ENOG502ZIJW">
    <property type="taxonomic scope" value="Bacteria"/>
</dbReference>
<dbReference type="RefSeq" id="WP_011221309.1">
    <property type="nucleotide sequence ID" value="NC_006371.1"/>
</dbReference>
<organism evidence="1 2">
    <name type="scientific">Photobacterium profundum (strain SS9)</name>
    <dbReference type="NCBI Taxonomy" id="298386"/>
    <lineage>
        <taxon>Bacteria</taxon>
        <taxon>Pseudomonadati</taxon>
        <taxon>Pseudomonadota</taxon>
        <taxon>Gammaproteobacteria</taxon>
        <taxon>Vibrionales</taxon>
        <taxon>Vibrionaceae</taxon>
        <taxon>Photobacterium</taxon>
    </lineage>
</organism>
<sequence length="128" mass="14917">MTVHISTATVFAHENQNNLMNLHFNPMVYFDDCWEFPAGYLDKIKWVIESEIYGNHEFTSEISGSSLIESAQKGNVLEFHLVIKNVPFQYENSACKLKFTAVLNSHEHREFDEEFWGVVKTRWSKGLQ</sequence>
<evidence type="ECO:0000313" key="2">
    <source>
        <dbReference type="Proteomes" id="UP000000593"/>
    </source>
</evidence>
<dbReference type="Proteomes" id="UP000000593">
    <property type="component" value="Chromosome 2"/>
</dbReference>
<dbReference type="EMBL" id="CR378679">
    <property type="protein sequence ID" value="CAG23126.1"/>
    <property type="molecule type" value="Genomic_DNA"/>
</dbReference>
<dbReference type="HOGENOM" id="CLU_2117684_0_0_6"/>
<dbReference type="STRING" id="298386.PBPRB1255"/>
<protein>
    <submittedName>
        <fullName evidence="1">Uncharacterized protein</fullName>
    </submittedName>
</protein>
<keyword evidence="2" id="KW-1185">Reference proteome</keyword>
<name>Q6LHV4_PHOPR</name>
<dbReference type="KEGG" id="ppr:PBPRB1255"/>
<evidence type="ECO:0000313" key="1">
    <source>
        <dbReference type="EMBL" id="CAG23126.1"/>
    </source>
</evidence>